<reference evidence="3 4" key="1">
    <citation type="submission" date="2022-04" db="EMBL/GenBank/DDBJ databases">
        <title>Positive selection, recombination, and allopatry shape intraspecific diversity of widespread and dominant cyanobacteria.</title>
        <authorList>
            <person name="Wei J."/>
            <person name="Shu W."/>
            <person name="Hu C."/>
        </authorList>
    </citation>
    <scope>NUCLEOTIDE SEQUENCE [LARGE SCALE GENOMIC DNA]</scope>
    <source>
        <strain evidence="3 4">AS-A4</strain>
    </source>
</reference>
<proteinExistence type="predicted"/>
<keyword evidence="4" id="KW-1185">Reference proteome</keyword>
<evidence type="ECO:0000313" key="4">
    <source>
        <dbReference type="Proteomes" id="UP001476950"/>
    </source>
</evidence>
<organism evidence="3 4">
    <name type="scientific">Stenomitos frigidus AS-A4</name>
    <dbReference type="NCBI Taxonomy" id="2933935"/>
    <lineage>
        <taxon>Bacteria</taxon>
        <taxon>Bacillati</taxon>
        <taxon>Cyanobacteriota</taxon>
        <taxon>Cyanophyceae</taxon>
        <taxon>Leptolyngbyales</taxon>
        <taxon>Leptolyngbyaceae</taxon>
        <taxon>Stenomitos</taxon>
    </lineage>
</organism>
<accession>A0ABV0KMA3</accession>
<evidence type="ECO:0000256" key="2">
    <source>
        <dbReference type="SAM" id="MobiDB-lite"/>
    </source>
</evidence>
<feature type="compositionally biased region" description="Low complexity" evidence="2">
    <location>
        <begin position="53"/>
        <end position="71"/>
    </location>
</feature>
<dbReference type="Gene3D" id="1.20.1480.30">
    <property type="entry name" value="Designed four-helix bundle protein"/>
    <property type="match status" value="1"/>
</dbReference>
<feature type="region of interest" description="Disordered" evidence="2">
    <location>
        <begin position="1"/>
        <end position="82"/>
    </location>
</feature>
<comment type="caution">
    <text evidence="3">The sequence shown here is derived from an EMBL/GenBank/DDBJ whole genome shotgun (WGS) entry which is preliminary data.</text>
</comment>
<dbReference type="EMBL" id="JAMPLM010000017">
    <property type="protein sequence ID" value="MEP1060363.1"/>
    <property type="molecule type" value="Genomic_DNA"/>
</dbReference>
<dbReference type="RefSeq" id="WP_190446244.1">
    <property type="nucleotide sequence ID" value="NZ_JAMPLM010000017.1"/>
</dbReference>
<evidence type="ECO:0000313" key="3">
    <source>
        <dbReference type="EMBL" id="MEP1060363.1"/>
    </source>
</evidence>
<sequence>MARRRLSDLLREEANKPSEEATAAAEVEQSADKPEAGAGDVAGETTAIASDSAPTKAATTAKGRATKQAETTEPDPAPEPKQDEILLQKITDLTAALEAQKETIEQLQTDLKQTRKDARQLTDTNVKLAEELKTIEQLQTDLKQARKDVRQLTDANAKLAEELKTLQAKETAVDNSTLPVPIKLAPQELKLAPAPVASERVEASAPVEASAHPLNSFNRDVGWFD</sequence>
<keyword evidence="1" id="KW-0175">Coiled coil</keyword>
<name>A0ABV0KMA3_9CYAN</name>
<gene>
    <name evidence="3" type="ORF">NDI38_18155</name>
</gene>
<protein>
    <submittedName>
        <fullName evidence="3">Uncharacterized protein</fullName>
    </submittedName>
</protein>
<dbReference type="Proteomes" id="UP001476950">
    <property type="component" value="Unassembled WGS sequence"/>
</dbReference>
<feature type="compositionally biased region" description="Basic and acidic residues" evidence="2">
    <location>
        <begin position="1"/>
        <end position="19"/>
    </location>
</feature>
<feature type="coiled-coil region" evidence="1">
    <location>
        <begin position="90"/>
        <end position="169"/>
    </location>
</feature>
<evidence type="ECO:0000256" key="1">
    <source>
        <dbReference type="SAM" id="Coils"/>
    </source>
</evidence>